<evidence type="ECO:0000256" key="6">
    <source>
        <dbReference type="ARBA" id="ARBA00022723"/>
    </source>
</evidence>
<evidence type="ECO:0000256" key="3">
    <source>
        <dbReference type="ARBA" id="ARBA00012030"/>
    </source>
</evidence>
<keyword evidence="5" id="KW-0004">4Fe-4S</keyword>
<dbReference type="EC" id="3.2.2.27" evidence="3"/>
<comment type="caution">
    <text evidence="13">The sequence shown here is derived from an EMBL/GenBank/DDBJ whole genome shotgun (WGS) entry which is preliminary data.</text>
</comment>
<keyword evidence="10" id="KW-0411">Iron-sulfur</keyword>
<evidence type="ECO:0000256" key="1">
    <source>
        <dbReference type="ARBA" id="ARBA00001400"/>
    </source>
</evidence>
<accession>A0A2N2F3E1</accession>
<evidence type="ECO:0000256" key="5">
    <source>
        <dbReference type="ARBA" id="ARBA00022485"/>
    </source>
</evidence>
<evidence type="ECO:0000313" key="14">
    <source>
        <dbReference type="Proteomes" id="UP000233417"/>
    </source>
</evidence>
<gene>
    <name evidence="13" type="ORF">CVU76_01345</name>
</gene>
<dbReference type="SMART" id="SM00987">
    <property type="entry name" value="UreE_C"/>
    <property type="match status" value="1"/>
</dbReference>
<dbReference type="GO" id="GO:0051539">
    <property type="term" value="F:4 iron, 4 sulfur cluster binding"/>
    <property type="evidence" value="ECO:0007669"/>
    <property type="project" value="UniProtKB-KW"/>
</dbReference>
<comment type="catalytic activity">
    <reaction evidence="1">
        <text>Hydrolyzes single-stranded DNA or mismatched double-stranded DNA and polynucleotides, releasing free uracil.</text>
        <dbReference type="EC" id="3.2.2.27"/>
    </reaction>
</comment>
<evidence type="ECO:0000256" key="2">
    <source>
        <dbReference type="ARBA" id="ARBA00006521"/>
    </source>
</evidence>
<reference evidence="13 14" key="1">
    <citation type="journal article" date="2017" name="ISME J.">
        <title>Potential for microbial H2 and metal transformations associated with novel bacteria and archaea in deep terrestrial subsurface sediments.</title>
        <authorList>
            <person name="Hernsdorf A.W."/>
            <person name="Amano Y."/>
            <person name="Miyakawa K."/>
            <person name="Ise K."/>
            <person name="Suzuki Y."/>
            <person name="Anantharaman K."/>
            <person name="Probst A."/>
            <person name="Burstein D."/>
            <person name="Thomas B.C."/>
            <person name="Banfield J.F."/>
        </authorList>
    </citation>
    <scope>NUCLEOTIDE SEQUENCE [LARGE SCALE GENOMIC DNA]</scope>
    <source>
        <strain evidence="13">HGW-Dojkabacteria-1</strain>
    </source>
</reference>
<feature type="domain" description="Uracil-DNA glycosylase-like" evidence="12">
    <location>
        <begin position="32"/>
        <end position="185"/>
    </location>
</feature>
<evidence type="ECO:0000256" key="9">
    <source>
        <dbReference type="ARBA" id="ARBA00023004"/>
    </source>
</evidence>
<dbReference type="NCBIfam" id="TIGR00758">
    <property type="entry name" value="UDG_fam4"/>
    <property type="match status" value="1"/>
</dbReference>
<name>A0A2N2F3E1_9BACT</name>
<dbReference type="PANTHER" id="PTHR33693">
    <property type="entry name" value="TYPE-5 URACIL-DNA GLYCOSYLASE"/>
    <property type="match status" value="1"/>
</dbReference>
<dbReference type="SUPFAM" id="SSF52141">
    <property type="entry name" value="Uracil-DNA glycosylase-like"/>
    <property type="match status" value="1"/>
</dbReference>
<comment type="similarity">
    <text evidence="2">Belongs to the uracil-DNA glycosylase (UDG) superfamily. Type 4 (UDGa) family.</text>
</comment>
<evidence type="ECO:0000256" key="4">
    <source>
        <dbReference type="ARBA" id="ARBA00019403"/>
    </source>
</evidence>
<evidence type="ECO:0000256" key="7">
    <source>
        <dbReference type="ARBA" id="ARBA00022763"/>
    </source>
</evidence>
<proteinExistence type="inferred from homology"/>
<dbReference type="InterPro" id="IPR051536">
    <property type="entry name" value="UDG_Type-4/5"/>
</dbReference>
<dbReference type="SMART" id="SM00986">
    <property type="entry name" value="UDG"/>
    <property type="match status" value="1"/>
</dbReference>
<keyword evidence="11" id="KW-0234">DNA repair</keyword>
<organism evidence="13 14">
    <name type="scientific">Candidatus Dojkabacteria bacterium HGW-Dojkabacteria-1</name>
    <dbReference type="NCBI Taxonomy" id="2013761"/>
    <lineage>
        <taxon>Bacteria</taxon>
        <taxon>Candidatus Dojkabacteria</taxon>
    </lineage>
</organism>
<dbReference type="CDD" id="cd10030">
    <property type="entry name" value="UDG-F4_TTUDGA_SPO1dp_like"/>
    <property type="match status" value="1"/>
</dbReference>
<evidence type="ECO:0000259" key="12">
    <source>
        <dbReference type="SMART" id="SM00986"/>
    </source>
</evidence>
<dbReference type="Gene3D" id="3.40.470.10">
    <property type="entry name" value="Uracil-DNA glycosylase-like domain"/>
    <property type="match status" value="1"/>
</dbReference>
<keyword evidence="7" id="KW-0227">DNA damage</keyword>
<keyword evidence="6" id="KW-0479">Metal-binding</keyword>
<evidence type="ECO:0000313" key="13">
    <source>
        <dbReference type="EMBL" id="PKN02666.1"/>
    </source>
</evidence>
<protein>
    <recommendedName>
        <fullName evidence="4">Type-4 uracil-DNA glycosylase</fullName>
        <ecNumber evidence="3">3.2.2.27</ecNumber>
    </recommendedName>
</protein>
<dbReference type="GO" id="GO:0004844">
    <property type="term" value="F:uracil DNA N-glycosylase activity"/>
    <property type="evidence" value="ECO:0007669"/>
    <property type="project" value="UniProtKB-EC"/>
</dbReference>
<dbReference type="InterPro" id="IPR005122">
    <property type="entry name" value="Uracil-DNA_glycosylase-like"/>
</dbReference>
<dbReference type="InterPro" id="IPR005273">
    <property type="entry name" value="Ura-DNA_glyco_family4"/>
</dbReference>
<evidence type="ECO:0000256" key="10">
    <source>
        <dbReference type="ARBA" id="ARBA00023014"/>
    </source>
</evidence>
<evidence type="ECO:0000256" key="8">
    <source>
        <dbReference type="ARBA" id="ARBA00022801"/>
    </source>
</evidence>
<keyword evidence="8" id="KW-0378">Hydrolase</keyword>
<dbReference type="EMBL" id="PHAO01000001">
    <property type="protein sequence ID" value="PKN02666.1"/>
    <property type="molecule type" value="Genomic_DNA"/>
</dbReference>
<dbReference type="GO" id="GO:0006281">
    <property type="term" value="P:DNA repair"/>
    <property type="evidence" value="ECO:0007669"/>
    <property type="project" value="UniProtKB-KW"/>
</dbReference>
<keyword evidence="9" id="KW-0408">Iron</keyword>
<dbReference type="Pfam" id="PF03167">
    <property type="entry name" value="UDG"/>
    <property type="match status" value="1"/>
</dbReference>
<dbReference type="GO" id="GO:0046872">
    <property type="term" value="F:metal ion binding"/>
    <property type="evidence" value="ECO:0007669"/>
    <property type="project" value="UniProtKB-KW"/>
</dbReference>
<evidence type="ECO:0000256" key="11">
    <source>
        <dbReference type="ARBA" id="ARBA00023204"/>
    </source>
</evidence>
<sequence>MKIEDFKSLKEIHEYFAVHNRCILKRSATQPVYETQKPKSGIVFIGEAPGLNEDKEGKPFVGAAGKLLDQLLSNIGYKREDVYVTNVVKYRPPNNRDPLPEEKDACRTWVNAELLHIKPKVIIPLGKHALERFIPDLKISLAHGQAYEHSTGIPIFAMYHPAVALYNPTLKSTLKKDFERLKNFLDGKIQIQKFESEEIDTTLSTEKQNLVDDLLKL</sequence>
<dbReference type="AlphaFoldDB" id="A0A2N2F3E1"/>
<dbReference type="InterPro" id="IPR036895">
    <property type="entry name" value="Uracil-DNA_glycosylase-like_sf"/>
</dbReference>
<dbReference type="Proteomes" id="UP000233417">
    <property type="component" value="Unassembled WGS sequence"/>
</dbReference>
<dbReference type="PANTHER" id="PTHR33693:SF1">
    <property type="entry name" value="TYPE-4 URACIL-DNA GLYCOSYLASE"/>
    <property type="match status" value="1"/>
</dbReference>